<feature type="transmembrane region" description="Helical" evidence="11">
    <location>
        <begin position="274"/>
        <end position="300"/>
    </location>
</feature>
<proteinExistence type="inferred from homology"/>
<evidence type="ECO:0000313" key="12">
    <source>
        <dbReference type="EMBL" id="USW50992.1"/>
    </source>
</evidence>
<feature type="transmembrane region" description="Helical" evidence="11">
    <location>
        <begin position="16"/>
        <end position="35"/>
    </location>
</feature>
<evidence type="ECO:0000256" key="4">
    <source>
        <dbReference type="ARBA" id="ARBA00022692"/>
    </source>
</evidence>
<keyword evidence="3" id="KW-0589">Pheromone response</keyword>
<dbReference type="GO" id="GO:0004933">
    <property type="term" value="F:mating-type a-factor pheromone receptor activity"/>
    <property type="evidence" value="ECO:0007669"/>
    <property type="project" value="InterPro"/>
</dbReference>
<evidence type="ECO:0000256" key="9">
    <source>
        <dbReference type="ARBA" id="ARBA00023224"/>
    </source>
</evidence>
<protein>
    <submittedName>
        <fullName evidence="12">Uncharacterized protein</fullName>
    </submittedName>
</protein>
<evidence type="ECO:0000256" key="8">
    <source>
        <dbReference type="ARBA" id="ARBA00023170"/>
    </source>
</evidence>
<feature type="transmembrane region" description="Helical" evidence="11">
    <location>
        <begin position="224"/>
        <end position="246"/>
    </location>
</feature>
<dbReference type="AlphaFoldDB" id="A0A9Q9AKC6"/>
<dbReference type="PRINTS" id="PR00899">
    <property type="entry name" value="GPCRSTE3"/>
</dbReference>
<keyword evidence="9" id="KW-0807">Transducer</keyword>
<feature type="transmembrane region" description="Helical" evidence="11">
    <location>
        <begin position="91"/>
        <end position="111"/>
    </location>
</feature>
<evidence type="ECO:0000256" key="7">
    <source>
        <dbReference type="ARBA" id="ARBA00023136"/>
    </source>
</evidence>
<organism evidence="12 13">
    <name type="scientific">Septoria linicola</name>
    <dbReference type="NCBI Taxonomy" id="215465"/>
    <lineage>
        <taxon>Eukaryota</taxon>
        <taxon>Fungi</taxon>
        <taxon>Dikarya</taxon>
        <taxon>Ascomycota</taxon>
        <taxon>Pezizomycotina</taxon>
        <taxon>Dothideomycetes</taxon>
        <taxon>Dothideomycetidae</taxon>
        <taxon>Mycosphaerellales</taxon>
        <taxon>Mycosphaerellaceae</taxon>
        <taxon>Septoria</taxon>
    </lineage>
</organism>
<keyword evidence="7 11" id="KW-0472">Membrane</keyword>
<keyword evidence="6" id="KW-0297">G-protein coupled receptor</keyword>
<keyword evidence="8" id="KW-0675">Receptor</keyword>
<feature type="region of interest" description="Disordered" evidence="10">
    <location>
        <begin position="455"/>
        <end position="475"/>
    </location>
</feature>
<evidence type="ECO:0000256" key="1">
    <source>
        <dbReference type="ARBA" id="ARBA00004141"/>
    </source>
</evidence>
<keyword evidence="4 11" id="KW-0812">Transmembrane</keyword>
<evidence type="ECO:0000256" key="6">
    <source>
        <dbReference type="ARBA" id="ARBA00023040"/>
    </source>
</evidence>
<dbReference type="GO" id="GO:0000750">
    <property type="term" value="P:pheromone-dependent signal transduction involved in conjugation with cellular fusion"/>
    <property type="evidence" value="ECO:0007669"/>
    <property type="project" value="TreeGrafter"/>
</dbReference>
<evidence type="ECO:0000256" key="2">
    <source>
        <dbReference type="ARBA" id="ARBA00011085"/>
    </source>
</evidence>
<dbReference type="CDD" id="cd14966">
    <property type="entry name" value="7tmD_STE3"/>
    <property type="match status" value="1"/>
</dbReference>
<evidence type="ECO:0000256" key="5">
    <source>
        <dbReference type="ARBA" id="ARBA00022989"/>
    </source>
</evidence>
<dbReference type="Pfam" id="PF02076">
    <property type="entry name" value="STE3"/>
    <property type="match status" value="1"/>
</dbReference>
<feature type="transmembrane region" description="Helical" evidence="11">
    <location>
        <begin position="132"/>
        <end position="152"/>
    </location>
</feature>
<dbReference type="InterPro" id="IPR001546">
    <property type="entry name" value="GPCR_Pheromne_A_rcpt"/>
</dbReference>
<dbReference type="OrthoDB" id="2874149at2759"/>
<feature type="transmembrane region" description="Helical" evidence="11">
    <location>
        <begin position="172"/>
        <end position="203"/>
    </location>
</feature>
<dbReference type="PANTHER" id="PTHR28097">
    <property type="entry name" value="PHEROMONE A FACTOR RECEPTOR"/>
    <property type="match status" value="1"/>
</dbReference>
<feature type="transmembrane region" description="Helical" evidence="11">
    <location>
        <begin position="47"/>
        <end position="71"/>
    </location>
</feature>
<dbReference type="InterPro" id="IPR001499">
    <property type="entry name" value="GPCR_STE3"/>
</dbReference>
<evidence type="ECO:0000256" key="11">
    <source>
        <dbReference type="SAM" id="Phobius"/>
    </source>
</evidence>
<comment type="subcellular location">
    <subcellularLocation>
        <location evidence="1">Membrane</location>
        <topology evidence="1">Multi-pass membrane protein</topology>
    </subcellularLocation>
</comment>
<dbReference type="EMBL" id="CP099420">
    <property type="protein sequence ID" value="USW50992.1"/>
    <property type="molecule type" value="Genomic_DNA"/>
</dbReference>
<dbReference type="PRINTS" id="PR00900">
    <property type="entry name" value="PHEROMONEAR"/>
</dbReference>
<evidence type="ECO:0000313" key="13">
    <source>
        <dbReference type="Proteomes" id="UP001056384"/>
    </source>
</evidence>
<dbReference type="PANTHER" id="PTHR28097:SF1">
    <property type="entry name" value="PHEROMONE A FACTOR RECEPTOR"/>
    <property type="match status" value="1"/>
</dbReference>
<reference evidence="12" key="1">
    <citation type="submission" date="2022-06" db="EMBL/GenBank/DDBJ databases">
        <title>Complete genome sequences of two strains of the flax pathogen Septoria linicola.</title>
        <authorList>
            <person name="Lapalu N."/>
            <person name="Simon A."/>
            <person name="Demenou B."/>
            <person name="Paumier D."/>
            <person name="Guillot M.-P."/>
            <person name="Gout L."/>
            <person name="Valade R."/>
        </authorList>
    </citation>
    <scope>NUCLEOTIDE SEQUENCE</scope>
    <source>
        <strain evidence="12">SE15195</strain>
    </source>
</reference>
<gene>
    <name evidence="12" type="ORF">Slin15195_G043110</name>
</gene>
<sequence length="502" mass="56736">METVQESTGSEGTQNVYARAIIFATFSLLAALLIWPPLTWHFKNRNIGATVLVACVCYANFQSFLNAILWSNDDFATWYKGEGLCDVEVKLQIFLVSAAPASISCVLRALAKVMDTERSTWGSSKAQRRRAYTVDLVCCIGIPLLQIPFHWIVQPFRYYVYGISGCTPPLNINWVTVVLILTPPALWALLNVYYSVLIVVRLIRYRLHFRSILANNQTTRSRFMRLYALCVIYTVGYVPLHVYLFIWTLNTASFVPFSWNNIHHPTDYDWNTAVLLPSAVVLDRWMCLASGFVTFLLLGFGKDAMRMYREGLLACGCGRIWPSLKDNTPKASMTATISSVGSKARLYFSKNRKDSMTTNPSTLGSFDSSKSLSECESSPRKLSFLETVHEGQRSEQRVQNTFRKTTPPTSPVQTKAPWKRLTSYFKRDQAPQRSRSTDQFILSQIDTQRRVEPNVTAAPVSPTTAKHIHSQSRGDADVLVTKEVRQNSETPEAVTVKDFCHV</sequence>
<name>A0A9Q9AKC6_9PEZI</name>
<feature type="region of interest" description="Disordered" evidence="10">
    <location>
        <begin position="389"/>
        <end position="415"/>
    </location>
</feature>
<dbReference type="GO" id="GO:0005886">
    <property type="term" value="C:plasma membrane"/>
    <property type="evidence" value="ECO:0007669"/>
    <property type="project" value="TreeGrafter"/>
</dbReference>
<evidence type="ECO:0000256" key="3">
    <source>
        <dbReference type="ARBA" id="ARBA00022507"/>
    </source>
</evidence>
<keyword evidence="13" id="KW-1185">Reference proteome</keyword>
<dbReference type="Proteomes" id="UP001056384">
    <property type="component" value="Chromosome 3"/>
</dbReference>
<accession>A0A9Q9AKC6</accession>
<keyword evidence="5 11" id="KW-1133">Transmembrane helix</keyword>
<comment type="similarity">
    <text evidence="2">Belongs to the G-protein coupled receptor 4 family.</text>
</comment>
<feature type="compositionally biased region" description="Polar residues" evidence="10">
    <location>
        <begin position="397"/>
        <end position="413"/>
    </location>
</feature>
<evidence type="ECO:0000256" key="10">
    <source>
        <dbReference type="SAM" id="MobiDB-lite"/>
    </source>
</evidence>